<keyword evidence="1" id="KW-0472">Membrane</keyword>
<evidence type="ECO:0000256" key="1">
    <source>
        <dbReference type="SAM" id="Phobius"/>
    </source>
</evidence>
<dbReference type="AlphaFoldDB" id="A0A561BP76"/>
<feature type="transmembrane region" description="Helical" evidence="1">
    <location>
        <begin position="77"/>
        <end position="96"/>
    </location>
</feature>
<name>A0A561BP76_9ACTN</name>
<keyword evidence="3" id="KW-1185">Reference proteome</keyword>
<keyword evidence="1" id="KW-0812">Transmembrane</keyword>
<gene>
    <name evidence="2" type="ORF">FB561_1765</name>
</gene>
<evidence type="ECO:0000313" key="2">
    <source>
        <dbReference type="EMBL" id="TWD80678.1"/>
    </source>
</evidence>
<dbReference type="EMBL" id="VIVK01000001">
    <property type="protein sequence ID" value="TWD80678.1"/>
    <property type="molecule type" value="Genomic_DNA"/>
</dbReference>
<proteinExistence type="predicted"/>
<sequence>MVCLGFRVINAEMARRHRQVQLVVGLVYVGLPLAFLGLVLWMASTAGSAAWLGAVIPVAMLAAGLVLRRRHRYQPQLWGVVGALFGAIAGLVLTLFPVALGVYWLAFLFLPGMWLGMVIGVALARYAERVLLVPLEPGLADTPYELGFRLRGVRLTTLTLGKSTVSIKGQPVLRAARSGLTSDDLGRTYPLSKVTGVFEVELSGAERLKFPISLPYAPIGTAGPAVILQASGQDWVLPTDQAATLAEMLNRRIAAGTT</sequence>
<dbReference type="Proteomes" id="UP000318380">
    <property type="component" value="Unassembled WGS sequence"/>
</dbReference>
<comment type="caution">
    <text evidence="2">The sequence shown here is derived from an EMBL/GenBank/DDBJ whole genome shotgun (WGS) entry which is preliminary data.</text>
</comment>
<feature type="transmembrane region" description="Helical" evidence="1">
    <location>
        <begin position="49"/>
        <end position="68"/>
    </location>
</feature>
<accession>A0A561BP76</accession>
<feature type="transmembrane region" description="Helical" evidence="1">
    <location>
        <begin position="102"/>
        <end position="124"/>
    </location>
</feature>
<organism evidence="2 3">
    <name type="scientific">Kribbella amoyensis</name>
    <dbReference type="NCBI Taxonomy" id="996641"/>
    <lineage>
        <taxon>Bacteria</taxon>
        <taxon>Bacillati</taxon>
        <taxon>Actinomycetota</taxon>
        <taxon>Actinomycetes</taxon>
        <taxon>Propionibacteriales</taxon>
        <taxon>Kribbellaceae</taxon>
        <taxon>Kribbella</taxon>
    </lineage>
</organism>
<protein>
    <submittedName>
        <fullName evidence="2">Uncharacterized protein</fullName>
    </submittedName>
</protein>
<evidence type="ECO:0000313" key="3">
    <source>
        <dbReference type="Proteomes" id="UP000318380"/>
    </source>
</evidence>
<reference evidence="2 3" key="1">
    <citation type="submission" date="2019-06" db="EMBL/GenBank/DDBJ databases">
        <title>Sequencing the genomes of 1000 actinobacteria strains.</title>
        <authorList>
            <person name="Klenk H.-P."/>
        </authorList>
    </citation>
    <scope>NUCLEOTIDE SEQUENCE [LARGE SCALE GENOMIC DNA]</scope>
    <source>
        <strain evidence="2 3">DSM 24683</strain>
    </source>
</reference>
<feature type="transmembrane region" description="Helical" evidence="1">
    <location>
        <begin position="20"/>
        <end position="43"/>
    </location>
</feature>
<keyword evidence="1" id="KW-1133">Transmembrane helix</keyword>